<keyword evidence="4 6" id="KW-0289">Folate biosynthesis</keyword>
<comment type="catalytic activity">
    <reaction evidence="1 6">
        <text>7,8-dihydroneopterin = 6-hydroxymethyl-7,8-dihydropterin + glycolaldehyde</text>
        <dbReference type="Rhea" id="RHEA:10540"/>
        <dbReference type="ChEBI" id="CHEBI:17001"/>
        <dbReference type="ChEBI" id="CHEBI:17071"/>
        <dbReference type="ChEBI" id="CHEBI:44841"/>
        <dbReference type="EC" id="4.1.2.25"/>
    </reaction>
</comment>
<evidence type="ECO:0000256" key="6">
    <source>
        <dbReference type="RuleBase" id="RU362079"/>
    </source>
</evidence>
<reference evidence="8 9" key="1">
    <citation type="journal article" date="2015" name="Stand. Genomic Sci.">
        <title>Genomic Encyclopedia of Bacterial and Archaeal Type Strains, Phase III: the genomes of soil and plant-associated and newly described type strains.</title>
        <authorList>
            <person name="Whitman W.B."/>
            <person name="Woyke T."/>
            <person name="Klenk H.P."/>
            <person name="Zhou Y."/>
            <person name="Lilburn T.G."/>
            <person name="Beck B.J."/>
            <person name="De Vos P."/>
            <person name="Vandamme P."/>
            <person name="Eisen J.A."/>
            <person name="Garrity G."/>
            <person name="Hugenholtz P."/>
            <person name="Kyrpides N.C."/>
        </authorList>
    </citation>
    <scope>NUCLEOTIDE SEQUENCE [LARGE SCALE GENOMIC DNA]</scope>
    <source>
        <strain evidence="8 9">CGMCC 1.7271</strain>
    </source>
</reference>
<evidence type="ECO:0000256" key="2">
    <source>
        <dbReference type="ARBA" id="ARBA00005013"/>
    </source>
</evidence>
<dbReference type="PANTHER" id="PTHR42844">
    <property type="entry name" value="DIHYDRONEOPTERIN ALDOLASE 1-RELATED"/>
    <property type="match status" value="1"/>
</dbReference>
<dbReference type="InterPro" id="IPR006156">
    <property type="entry name" value="Dihydroneopterin_aldolase"/>
</dbReference>
<keyword evidence="9" id="KW-1185">Reference proteome</keyword>
<dbReference type="UniPathway" id="UPA00077">
    <property type="reaction ID" value="UER00154"/>
</dbReference>
<dbReference type="GO" id="GO:0046656">
    <property type="term" value="P:folic acid biosynthetic process"/>
    <property type="evidence" value="ECO:0007669"/>
    <property type="project" value="UniProtKB-UniRule"/>
</dbReference>
<dbReference type="EC" id="4.1.2.25" evidence="6"/>
<dbReference type="SMART" id="SM00905">
    <property type="entry name" value="FolB"/>
    <property type="match status" value="1"/>
</dbReference>
<dbReference type="AlphaFoldDB" id="A0A562SV69"/>
<proteinExistence type="inferred from homology"/>
<evidence type="ECO:0000256" key="3">
    <source>
        <dbReference type="ARBA" id="ARBA00005708"/>
    </source>
</evidence>
<dbReference type="PANTHER" id="PTHR42844:SF1">
    <property type="entry name" value="DIHYDRONEOPTERIN ALDOLASE 1-RELATED"/>
    <property type="match status" value="1"/>
</dbReference>
<dbReference type="OrthoDB" id="9803748at2"/>
<evidence type="ECO:0000256" key="5">
    <source>
        <dbReference type="ARBA" id="ARBA00023239"/>
    </source>
</evidence>
<dbReference type="InterPro" id="IPR043133">
    <property type="entry name" value="GTP-CH-I_C/QueF"/>
</dbReference>
<accession>A0A562SV69</accession>
<dbReference type="GO" id="GO:0005737">
    <property type="term" value="C:cytoplasm"/>
    <property type="evidence" value="ECO:0007669"/>
    <property type="project" value="TreeGrafter"/>
</dbReference>
<dbReference type="Proteomes" id="UP000316167">
    <property type="component" value="Unassembled WGS sequence"/>
</dbReference>
<evidence type="ECO:0000256" key="1">
    <source>
        <dbReference type="ARBA" id="ARBA00001353"/>
    </source>
</evidence>
<dbReference type="GO" id="GO:0046654">
    <property type="term" value="P:tetrahydrofolate biosynthetic process"/>
    <property type="evidence" value="ECO:0007669"/>
    <property type="project" value="UniProtKB-UniRule"/>
</dbReference>
<dbReference type="NCBIfam" id="TIGR00526">
    <property type="entry name" value="folB_dom"/>
    <property type="match status" value="1"/>
</dbReference>
<dbReference type="Gene3D" id="3.30.1130.10">
    <property type="match status" value="1"/>
</dbReference>
<evidence type="ECO:0000313" key="8">
    <source>
        <dbReference type="EMBL" id="TWI85185.1"/>
    </source>
</evidence>
<feature type="domain" description="Dihydroneopterin aldolase/epimerase" evidence="7">
    <location>
        <begin position="20"/>
        <end position="130"/>
    </location>
</feature>
<gene>
    <name evidence="8" type="ORF">IQ13_0342</name>
</gene>
<evidence type="ECO:0000313" key="9">
    <source>
        <dbReference type="Proteomes" id="UP000316167"/>
    </source>
</evidence>
<evidence type="ECO:0000259" key="7">
    <source>
        <dbReference type="SMART" id="SM00905"/>
    </source>
</evidence>
<dbReference type="NCBIfam" id="TIGR00525">
    <property type="entry name" value="folB"/>
    <property type="match status" value="1"/>
</dbReference>
<sequence length="136" mass="15390">MYKSPAVVAGLFYFRHMVAVHLKELTFHAHHGLYAGEDLTGGPFEVNLSVWYEPEGRIETLSQTINYVALFEIVKQRMQQKTALIETVAEDVCATIQQAFPFVNKIELSIDKCSPPIENFSGKTGITMYKTFNRSV</sequence>
<comment type="function">
    <text evidence="6">Catalyzes the conversion of 7,8-dihydroneopterin to 6-hydroxymethyl-7,8-dihydropterin.</text>
</comment>
<name>A0A562SV69_9BACT</name>
<keyword evidence="5 6" id="KW-0456">Lyase</keyword>
<dbReference type="Pfam" id="PF02152">
    <property type="entry name" value="FolB"/>
    <property type="match status" value="1"/>
</dbReference>
<dbReference type="GO" id="GO:0004150">
    <property type="term" value="F:dihydroneopterin aldolase activity"/>
    <property type="evidence" value="ECO:0007669"/>
    <property type="project" value="UniProtKB-UniRule"/>
</dbReference>
<organism evidence="8 9">
    <name type="scientific">Lacibacter cauensis</name>
    <dbReference type="NCBI Taxonomy" id="510947"/>
    <lineage>
        <taxon>Bacteria</taxon>
        <taxon>Pseudomonadati</taxon>
        <taxon>Bacteroidota</taxon>
        <taxon>Chitinophagia</taxon>
        <taxon>Chitinophagales</taxon>
        <taxon>Chitinophagaceae</taxon>
        <taxon>Lacibacter</taxon>
    </lineage>
</organism>
<dbReference type="SUPFAM" id="SSF55620">
    <property type="entry name" value="Tetrahydrobiopterin biosynthesis enzymes-like"/>
    <property type="match status" value="1"/>
</dbReference>
<dbReference type="RefSeq" id="WP_144883861.1">
    <property type="nucleotide sequence ID" value="NZ_VLLE01000002.1"/>
</dbReference>
<protein>
    <recommendedName>
        <fullName evidence="6">7,8-dihydroneopterin aldolase</fullName>
        <ecNumber evidence="6">4.1.2.25</ecNumber>
    </recommendedName>
</protein>
<dbReference type="InterPro" id="IPR006157">
    <property type="entry name" value="FolB_dom"/>
</dbReference>
<comment type="caution">
    <text evidence="8">The sequence shown here is derived from an EMBL/GenBank/DDBJ whole genome shotgun (WGS) entry which is preliminary data.</text>
</comment>
<evidence type="ECO:0000256" key="4">
    <source>
        <dbReference type="ARBA" id="ARBA00022909"/>
    </source>
</evidence>
<dbReference type="EMBL" id="VLLE01000002">
    <property type="protein sequence ID" value="TWI85185.1"/>
    <property type="molecule type" value="Genomic_DNA"/>
</dbReference>
<comment type="similarity">
    <text evidence="3 6">Belongs to the DHNA family.</text>
</comment>
<comment type="pathway">
    <text evidence="2 6">Cofactor biosynthesis; tetrahydrofolate biosynthesis; 2-amino-4-hydroxy-6-hydroxymethyl-7,8-dihydropteridine diphosphate from 7,8-dihydroneopterin triphosphate: step 3/4.</text>
</comment>